<protein>
    <submittedName>
        <fullName evidence="1">Uncharacterized protein</fullName>
    </submittedName>
</protein>
<keyword evidence="2" id="KW-1185">Reference proteome</keyword>
<dbReference type="KEGG" id="ssl:SS1G_13032"/>
<dbReference type="EMBL" id="CH476643">
    <property type="protein sequence ID" value="EDN98175.1"/>
    <property type="molecule type" value="Genomic_DNA"/>
</dbReference>
<dbReference type="Proteomes" id="UP000001312">
    <property type="component" value="Unassembled WGS sequence"/>
</dbReference>
<proteinExistence type="predicted"/>
<dbReference type="HOGENOM" id="CLU_3368761_0_0_1"/>
<accession>A7F604</accession>
<gene>
    <name evidence="1" type="ORF">SS1G_13032</name>
</gene>
<dbReference type="RefSeq" id="XP_001585940.1">
    <property type="nucleotide sequence ID" value="XM_001585890.1"/>
</dbReference>
<dbReference type="InParanoid" id="A7F604"/>
<evidence type="ECO:0000313" key="2">
    <source>
        <dbReference type="Proteomes" id="UP000001312"/>
    </source>
</evidence>
<sequence length="35" mass="4077">MIANDDIFAREHIILLKTWIKIEKCQGNPILSQHS</sequence>
<reference evidence="2" key="1">
    <citation type="journal article" date="2011" name="PLoS Genet.">
        <title>Genomic analysis of the necrotrophic fungal pathogens Sclerotinia sclerotiorum and Botrytis cinerea.</title>
        <authorList>
            <person name="Amselem J."/>
            <person name="Cuomo C.A."/>
            <person name="van Kan J.A."/>
            <person name="Viaud M."/>
            <person name="Benito E.P."/>
            <person name="Couloux A."/>
            <person name="Coutinho P.M."/>
            <person name="de Vries R.P."/>
            <person name="Dyer P.S."/>
            <person name="Fillinger S."/>
            <person name="Fournier E."/>
            <person name="Gout L."/>
            <person name="Hahn M."/>
            <person name="Kohn L."/>
            <person name="Lapalu N."/>
            <person name="Plummer K.M."/>
            <person name="Pradier J.M."/>
            <person name="Quevillon E."/>
            <person name="Sharon A."/>
            <person name="Simon A."/>
            <person name="ten Have A."/>
            <person name="Tudzynski B."/>
            <person name="Tudzynski P."/>
            <person name="Wincker P."/>
            <person name="Andrew M."/>
            <person name="Anthouard V."/>
            <person name="Beever R.E."/>
            <person name="Beffa R."/>
            <person name="Benoit I."/>
            <person name="Bouzid O."/>
            <person name="Brault B."/>
            <person name="Chen Z."/>
            <person name="Choquer M."/>
            <person name="Collemare J."/>
            <person name="Cotton P."/>
            <person name="Danchin E.G."/>
            <person name="Da Silva C."/>
            <person name="Gautier A."/>
            <person name="Giraud C."/>
            <person name="Giraud T."/>
            <person name="Gonzalez C."/>
            <person name="Grossetete S."/>
            <person name="Guldener U."/>
            <person name="Henrissat B."/>
            <person name="Howlett B.J."/>
            <person name="Kodira C."/>
            <person name="Kretschmer M."/>
            <person name="Lappartient A."/>
            <person name="Leroch M."/>
            <person name="Levis C."/>
            <person name="Mauceli E."/>
            <person name="Neuveglise C."/>
            <person name="Oeser B."/>
            <person name="Pearson M."/>
            <person name="Poulain J."/>
            <person name="Poussereau N."/>
            <person name="Quesneville H."/>
            <person name="Rascle C."/>
            <person name="Schumacher J."/>
            <person name="Segurens B."/>
            <person name="Sexton A."/>
            <person name="Silva E."/>
            <person name="Sirven C."/>
            <person name="Soanes D.M."/>
            <person name="Talbot N.J."/>
            <person name="Templeton M."/>
            <person name="Yandava C."/>
            <person name="Yarden O."/>
            <person name="Zeng Q."/>
            <person name="Rollins J.A."/>
            <person name="Lebrun M.H."/>
            <person name="Dickman M."/>
        </authorList>
    </citation>
    <scope>NUCLEOTIDE SEQUENCE [LARGE SCALE GENOMIC DNA]</scope>
    <source>
        <strain evidence="2">ATCC 18683 / 1980 / Ss-1</strain>
    </source>
</reference>
<dbReference type="AlphaFoldDB" id="A7F604"/>
<organism evidence="1 2">
    <name type="scientific">Sclerotinia sclerotiorum (strain ATCC 18683 / 1980 / Ss-1)</name>
    <name type="common">White mold</name>
    <name type="synonym">Whetzelinia sclerotiorum</name>
    <dbReference type="NCBI Taxonomy" id="665079"/>
    <lineage>
        <taxon>Eukaryota</taxon>
        <taxon>Fungi</taxon>
        <taxon>Dikarya</taxon>
        <taxon>Ascomycota</taxon>
        <taxon>Pezizomycotina</taxon>
        <taxon>Leotiomycetes</taxon>
        <taxon>Helotiales</taxon>
        <taxon>Sclerotiniaceae</taxon>
        <taxon>Sclerotinia</taxon>
    </lineage>
</organism>
<name>A7F604_SCLS1</name>
<evidence type="ECO:0000313" key="1">
    <source>
        <dbReference type="EMBL" id="EDN98175.1"/>
    </source>
</evidence>
<dbReference type="GeneID" id="5481960"/>